<evidence type="ECO:0000313" key="2">
    <source>
        <dbReference type="EMBL" id="TDS16090.1"/>
    </source>
</evidence>
<name>A0A4R7D5B6_9SPHI</name>
<accession>A0A4R7D5B6</accession>
<dbReference type="Pfam" id="PF00027">
    <property type="entry name" value="cNMP_binding"/>
    <property type="match status" value="1"/>
</dbReference>
<sequence length="197" mass="23005">MEQVFSVLFAHIADKVHITEEDKERVMSFFTRKRLRRRQYLLQEGDVCKYISFVTEGLLKSYTVDEKGNEHINLFAWEGWWISDFAGFIFGNEAKLNIDAIEDSTVLLLSIENYEKMLTEVPVMERYFRVLYQNSLATKDSRLISAITHTAEEKYTMFLDTYPSISQRLPQHLIASYLGLSPETISRIKRKITATNT</sequence>
<reference evidence="2 3" key="1">
    <citation type="submission" date="2019-03" db="EMBL/GenBank/DDBJ databases">
        <title>Genomic Encyclopedia of Type Strains, Phase III (KMG-III): the genomes of soil and plant-associated and newly described type strains.</title>
        <authorList>
            <person name="Whitman W."/>
        </authorList>
    </citation>
    <scope>NUCLEOTIDE SEQUENCE [LARGE SCALE GENOMIC DNA]</scope>
    <source>
        <strain evidence="2 3">CGMCC 1.12801</strain>
    </source>
</reference>
<protein>
    <submittedName>
        <fullName evidence="2">CRP-like cAMP-binding protein</fullName>
    </submittedName>
</protein>
<evidence type="ECO:0000259" key="1">
    <source>
        <dbReference type="Pfam" id="PF00027"/>
    </source>
</evidence>
<organism evidence="2 3">
    <name type="scientific">Sphingobacterium paludis</name>
    <dbReference type="NCBI Taxonomy" id="1476465"/>
    <lineage>
        <taxon>Bacteria</taxon>
        <taxon>Pseudomonadati</taxon>
        <taxon>Bacteroidota</taxon>
        <taxon>Sphingobacteriia</taxon>
        <taxon>Sphingobacteriales</taxon>
        <taxon>Sphingobacteriaceae</taxon>
        <taxon>Sphingobacterium</taxon>
    </lineage>
</organism>
<keyword evidence="3" id="KW-1185">Reference proteome</keyword>
<dbReference type="InterPro" id="IPR000595">
    <property type="entry name" value="cNMP-bd_dom"/>
</dbReference>
<feature type="domain" description="Cyclic nucleotide-binding" evidence="1">
    <location>
        <begin position="33"/>
        <end position="118"/>
    </location>
</feature>
<dbReference type="Proteomes" id="UP000294752">
    <property type="component" value="Unassembled WGS sequence"/>
</dbReference>
<dbReference type="OrthoDB" id="1092431at2"/>
<dbReference type="InterPro" id="IPR018490">
    <property type="entry name" value="cNMP-bd_dom_sf"/>
</dbReference>
<dbReference type="AlphaFoldDB" id="A0A4R7D5B6"/>
<dbReference type="SUPFAM" id="SSF51206">
    <property type="entry name" value="cAMP-binding domain-like"/>
    <property type="match status" value="1"/>
</dbReference>
<dbReference type="InterPro" id="IPR014710">
    <property type="entry name" value="RmlC-like_jellyroll"/>
</dbReference>
<comment type="caution">
    <text evidence="2">The sequence shown here is derived from an EMBL/GenBank/DDBJ whole genome shotgun (WGS) entry which is preliminary data.</text>
</comment>
<proteinExistence type="predicted"/>
<evidence type="ECO:0000313" key="3">
    <source>
        <dbReference type="Proteomes" id="UP000294752"/>
    </source>
</evidence>
<dbReference type="EMBL" id="SNZV01000002">
    <property type="protein sequence ID" value="TDS16090.1"/>
    <property type="molecule type" value="Genomic_DNA"/>
</dbReference>
<dbReference type="Gene3D" id="2.60.120.10">
    <property type="entry name" value="Jelly Rolls"/>
    <property type="match status" value="1"/>
</dbReference>
<dbReference type="RefSeq" id="WP_133639354.1">
    <property type="nucleotide sequence ID" value="NZ_SNZV01000002.1"/>
</dbReference>
<gene>
    <name evidence="2" type="ORF">B0I21_102416</name>
</gene>